<dbReference type="EMBL" id="JABSTQ010004923">
    <property type="protein sequence ID" value="KAG0440645.1"/>
    <property type="molecule type" value="Genomic_DNA"/>
</dbReference>
<accession>A0AC60QRI4</accession>
<comment type="caution">
    <text evidence="1">The sequence shown here is derived from an EMBL/GenBank/DDBJ whole genome shotgun (WGS) entry which is preliminary data.</text>
</comment>
<protein>
    <submittedName>
        <fullName evidence="1">Uncharacterized protein</fullName>
    </submittedName>
</protein>
<gene>
    <name evidence="1" type="ORF">HPB47_016233</name>
</gene>
<dbReference type="Proteomes" id="UP000805193">
    <property type="component" value="Unassembled WGS sequence"/>
</dbReference>
<organism evidence="1 2">
    <name type="scientific">Ixodes persulcatus</name>
    <name type="common">Taiga tick</name>
    <dbReference type="NCBI Taxonomy" id="34615"/>
    <lineage>
        <taxon>Eukaryota</taxon>
        <taxon>Metazoa</taxon>
        <taxon>Ecdysozoa</taxon>
        <taxon>Arthropoda</taxon>
        <taxon>Chelicerata</taxon>
        <taxon>Arachnida</taxon>
        <taxon>Acari</taxon>
        <taxon>Parasitiformes</taxon>
        <taxon>Ixodida</taxon>
        <taxon>Ixodoidea</taxon>
        <taxon>Ixodidae</taxon>
        <taxon>Ixodinae</taxon>
        <taxon>Ixodes</taxon>
    </lineage>
</organism>
<evidence type="ECO:0000313" key="2">
    <source>
        <dbReference type="Proteomes" id="UP000805193"/>
    </source>
</evidence>
<name>A0AC60QRI4_IXOPE</name>
<evidence type="ECO:0000313" key="1">
    <source>
        <dbReference type="EMBL" id="KAG0440645.1"/>
    </source>
</evidence>
<proteinExistence type="predicted"/>
<keyword evidence="2" id="KW-1185">Reference proteome</keyword>
<reference evidence="1 2" key="1">
    <citation type="journal article" date="2020" name="Cell">
        <title>Large-Scale Comparative Analyses of Tick Genomes Elucidate Their Genetic Diversity and Vector Capacities.</title>
        <authorList>
            <consortium name="Tick Genome and Microbiome Consortium (TIGMIC)"/>
            <person name="Jia N."/>
            <person name="Wang J."/>
            <person name="Shi W."/>
            <person name="Du L."/>
            <person name="Sun Y."/>
            <person name="Zhan W."/>
            <person name="Jiang J.F."/>
            <person name="Wang Q."/>
            <person name="Zhang B."/>
            <person name="Ji P."/>
            <person name="Bell-Sakyi L."/>
            <person name="Cui X.M."/>
            <person name="Yuan T.T."/>
            <person name="Jiang B.G."/>
            <person name="Yang W.F."/>
            <person name="Lam T.T."/>
            <person name="Chang Q.C."/>
            <person name="Ding S.J."/>
            <person name="Wang X.J."/>
            <person name="Zhu J.G."/>
            <person name="Ruan X.D."/>
            <person name="Zhao L."/>
            <person name="Wei J.T."/>
            <person name="Ye R.Z."/>
            <person name="Que T.C."/>
            <person name="Du C.H."/>
            <person name="Zhou Y.H."/>
            <person name="Cheng J.X."/>
            <person name="Dai P.F."/>
            <person name="Guo W.B."/>
            <person name="Han X.H."/>
            <person name="Huang E.J."/>
            <person name="Li L.F."/>
            <person name="Wei W."/>
            <person name="Gao Y.C."/>
            <person name="Liu J.Z."/>
            <person name="Shao H.Z."/>
            <person name="Wang X."/>
            <person name="Wang C.C."/>
            <person name="Yang T.C."/>
            <person name="Huo Q.B."/>
            <person name="Li W."/>
            <person name="Chen H.Y."/>
            <person name="Chen S.E."/>
            <person name="Zhou L.G."/>
            <person name="Ni X.B."/>
            <person name="Tian J.H."/>
            <person name="Sheng Y."/>
            <person name="Liu T."/>
            <person name="Pan Y.S."/>
            <person name="Xia L.Y."/>
            <person name="Li J."/>
            <person name="Zhao F."/>
            <person name="Cao W.C."/>
        </authorList>
    </citation>
    <scope>NUCLEOTIDE SEQUENCE [LARGE SCALE GENOMIC DNA]</scope>
    <source>
        <strain evidence="1">Iper-2018</strain>
    </source>
</reference>
<sequence>MIEPEGQKVQGLQFAATGTRVLQAHRGTHAIKKELCLYPLAVFIVLFTTAFFVLLLKGFYLADGFKLERTMLPEMCRAMYCVQEANYLSKLLSLALDPCDNFYRFVCDRSTREYSILRGVHEGPTDRYVGKLEAMMYPLLTSGNQTDVAPVLRSLFNQCSNGKKVVEDGWRPVFELMSRVSLQGFPLTSPIEDVSVWKVAAKLLRKTGTAALLSVSVTSHPSTRKDIASLDLPEALSMIPGVEMSEIIRIYTKSVFYAVSVLAERQVPSVHMLNIVRFASELEKLHQNHSINRTSQLKKFDPDSPLHYFLSEVFANVPGIVYASGGDSEVIINAPEFAPSCSG</sequence>